<feature type="compositionally biased region" description="Polar residues" evidence="1">
    <location>
        <begin position="194"/>
        <end position="204"/>
    </location>
</feature>
<proteinExistence type="predicted"/>
<protein>
    <submittedName>
        <fullName evidence="3">DUF2807 domain-containing protein</fullName>
    </submittedName>
</protein>
<sequence>MRILLTSVLIASIFASGCGRLIVGVVGNGVSKTEKRDISSFTELKVDTPCLVEVVEGEKPTLEITADENLLPLLSTSVNGKQLQISATDSYSTSQKIKVKITVKDLQKVEAGSASEVKIENATAKEFVMRLSEASQGSWSGTADKITYSGDSASTGTLKGKALELVANCQSASKLHAFELEAVSVKAISKEASSMEVSPKTSLEASAHSASKVRYHGSPESVKKDIQSAGSIDN</sequence>
<organism evidence="3 4">
    <name type="scientific">Telmatocola sphagniphila</name>
    <dbReference type="NCBI Taxonomy" id="1123043"/>
    <lineage>
        <taxon>Bacteria</taxon>
        <taxon>Pseudomonadati</taxon>
        <taxon>Planctomycetota</taxon>
        <taxon>Planctomycetia</taxon>
        <taxon>Gemmatales</taxon>
        <taxon>Gemmataceae</taxon>
    </lineage>
</organism>
<evidence type="ECO:0000313" key="3">
    <source>
        <dbReference type="EMBL" id="QVL30443.1"/>
    </source>
</evidence>
<dbReference type="PROSITE" id="PS51257">
    <property type="entry name" value="PROKAR_LIPOPROTEIN"/>
    <property type="match status" value="1"/>
</dbReference>
<dbReference type="Proteomes" id="UP000676194">
    <property type="component" value="Chromosome"/>
</dbReference>
<accession>A0A8E6EWC5</accession>
<gene>
    <name evidence="3" type="ORF">KIH39_16470</name>
</gene>
<dbReference type="EMBL" id="CP074694">
    <property type="protein sequence ID" value="QVL30443.1"/>
    <property type="molecule type" value="Genomic_DNA"/>
</dbReference>
<dbReference type="AlphaFoldDB" id="A0A8E6EWC5"/>
<evidence type="ECO:0000259" key="2">
    <source>
        <dbReference type="Pfam" id="PF10988"/>
    </source>
</evidence>
<feature type="region of interest" description="Disordered" evidence="1">
    <location>
        <begin position="194"/>
        <end position="234"/>
    </location>
</feature>
<dbReference type="KEGG" id="tsph:KIH39_16470"/>
<dbReference type="Pfam" id="PF10988">
    <property type="entry name" value="DUF2807"/>
    <property type="match status" value="1"/>
</dbReference>
<dbReference type="Gene3D" id="2.160.20.120">
    <property type="match status" value="1"/>
</dbReference>
<evidence type="ECO:0000256" key="1">
    <source>
        <dbReference type="SAM" id="MobiDB-lite"/>
    </source>
</evidence>
<reference evidence="3" key="1">
    <citation type="submission" date="2021-05" db="EMBL/GenBank/DDBJ databases">
        <title>Complete genome sequence of the cellulolytic planctomycete Telmatocola sphagniphila SP2T and characterization of the first cellulase from planctomycetes.</title>
        <authorList>
            <person name="Rakitin A.L."/>
            <person name="Beletsky A.V."/>
            <person name="Naumoff D.G."/>
            <person name="Kulichevskaya I.S."/>
            <person name="Mardanov A.V."/>
            <person name="Ravin N.V."/>
            <person name="Dedysh S.N."/>
        </authorList>
    </citation>
    <scope>NUCLEOTIDE SEQUENCE</scope>
    <source>
        <strain evidence="3">SP2T</strain>
    </source>
</reference>
<name>A0A8E6EWC5_9BACT</name>
<dbReference type="InterPro" id="IPR021255">
    <property type="entry name" value="DUF2807"/>
</dbReference>
<keyword evidence="4" id="KW-1185">Reference proteome</keyword>
<dbReference type="RefSeq" id="WP_213494314.1">
    <property type="nucleotide sequence ID" value="NZ_CP074694.1"/>
</dbReference>
<feature type="domain" description="Putative auto-transporter adhesin head GIN" evidence="2">
    <location>
        <begin position="41"/>
        <end position="219"/>
    </location>
</feature>
<evidence type="ECO:0000313" key="4">
    <source>
        <dbReference type="Proteomes" id="UP000676194"/>
    </source>
</evidence>